<name>A0ACA9NKJ2_9GLOM</name>
<evidence type="ECO:0000313" key="2">
    <source>
        <dbReference type="Proteomes" id="UP000789366"/>
    </source>
</evidence>
<gene>
    <name evidence="1" type="ORF">SPELUC_LOCUS9001</name>
</gene>
<evidence type="ECO:0000313" key="1">
    <source>
        <dbReference type="EMBL" id="CAG8653368.1"/>
    </source>
</evidence>
<comment type="caution">
    <text evidence="1">The sequence shown here is derived from an EMBL/GenBank/DDBJ whole genome shotgun (WGS) entry which is preliminary data.</text>
</comment>
<keyword evidence="2" id="KW-1185">Reference proteome</keyword>
<dbReference type="EMBL" id="CAJVPW010014384">
    <property type="protein sequence ID" value="CAG8653368.1"/>
    <property type="molecule type" value="Genomic_DNA"/>
</dbReference>
<proteinExistence type="predicted"/>
<organism evidence="1 2">
    <name type="scientific">Cetraspora pellucida</name>
    <dbReference type="NCBI Taxonomy" id="1433469"/>
    <lineage>
        <taxon>Eukaryota</taxon>
        <taxon>Fungi</taxon>
        <taxon>Fungi incertae sedis</taxon>
        <taxon>Mucoromycota</taxon>
        <taxon>Glomeromycotina</taxon>
        <taxon>Glomeromycetes</taxon>
        <taxon>Diversisporales</taxon>
        <taxon>Gigasporaceae</taxon>
        <taxon>Cetraspora</taxon>
    </lineage>
</organism>
<accession>A0ACA9NKJ2</accession>
<reference evidence="1" key="1">
    <citation type="submission" date="2021-06" db="EMBL/GenBank/DDBJ databases">
        <authorList>
            <person name="Kallberg Y."/>
            <person name="Tangrot J."/>
            <person name="Rosling A."/>
        </authorList>
    </citation>
    <scope>NUCLEOTIDE SEQUENCE</scope>
    <source>
        <strain evidence="1">28 12/20/2015</strain>
    </source>
</reference>
<dbReference type="Proteomes" id="UP000789366">
    <property type="component" value="Unassembled WGS sequence"/>
</dbReference>
<protein>
    <submittedName>
        <fullName evidence="1">5011_t:CDS:1</fullName>
    </submittedName>
</protein>
<sequence>MYLFQKNNEPEPIHDEEECSKVRSKCSKCQTVFNKDSKATLCGEGVGYVCQSCYIPPYDGVDSGARSNAPSSNSYTDQAELTRLEQKLGVSGTPNYSPASEENKRELEDQINTFLKSQKEYSYKYGELPASLRDDNDIERERDKSSNYRAELLTRKLLKNKMTRNELPNSRILTQLLQRFTQQELADIYGVNKKTIYRKLKPSNKPKQKRGRKSKIVGRVRDLLLYLTAYRSKDNTLIQQEMADRVKKEEKVIISQQTVSRFLIKNKQNYAR</sequence>